<dbReference type="PANTHER" id="PTHR47691:SF3">
    <property type="entry name" value="HTH-TYPE TRANSCRIPTIONAL REGULATOR RV0890C-RELATED"/>
    <property type="match status" value="1"/>
</dbReference>
<keyword evidence="1" id="KW-0802">TPR repeat</keyword>
<feature type="coiled-coil region" evidence="2">
    <location>
        <begin position="211"/>
        <end position="238"/>
    </location>
</feature>
<dbReference type="InterPro" id="IPR036537">
    <property type="entry name" value="Adaptor_Cbl_N_dom_sf"/>
</dbReference>
<dbReference type="Gene3D" id="3.40.50.300">
    <property type="entry name" value="P-loop containing nucleotide triphosphate hydrolases"/>
    <property type="match status" value="1"/>
</dbReference>
<dbReference type="Pfam" id="PF20703">
    <property type="entry name" value="nSTAND1"/>
    <property type="match status" value="1"/>
</dbReference>
<evidence type="ECO:0000256" key="1">
    <source>
        <dbReference type="PROSITE-ProRule" id="PRU00339"/>
    </source>
</evidence>
<dbReference type="Gene3D" id="1.20.930.20">
    <property type="entry name" value="Adaptor protein Cbl, N-terminal domain"/>
    <property type="match status" value="1"/>
</dbReference>
<evidence type="ECO:0000256" key="3">
    <source>
        <dbReference type="SAM" id="MobiDB-lite"/>
    </source>
</evidence>
<dbReference type="CDD" id="cd21037">
    <property type="entry name" value="MLKL_NTD"/>
    <property type="match status" value="1"/>
</dbReference>
<evidence type="ECO:0000313" key="6">
    <source>
        <dbReference type="Proteomes" id="UP000772434"/>
    </source>
</evidence>
<evidence type="ECO:0000256" key="2">
    <source>
        <dbReference type="SAM" id="Coils"/>
    </source>
</evidence>
<dbReference type="Gene3D" id="1.25.40.10">
    <property type="entry name" value="Tetratricopeptide repeat domain"/>
    <property type="match status" value="1"/>
</dbReference>
<keyword evidence="6" id="KW-1185">Reference proteome</keyword>
<sequence>MTCFPCWPNSASATPASDDEILPGNSNERQKNKVRIDNDNQGAPSKSEYARETGKELLDVLEAVAEQIPVPGVAIAIKMANNLIRTCENSHATLEQAEVLKKRIKNLAIILVNELKGKKAEEIEGKLRTDIEQLESDLKYIRSKLDEIAAQNTFLVVLYQKLNEDKVRGCVERLSTALESFNLSRQIADADALDRLSEQIITFYKQQQVTLDEIQLSTRNIEKKFENVERNMESVQAILAEKRYQGDSSNGSSPRRGVIPVAPDIFFGRDAIVNGFAHTLVSQKTSMARICLLGPGGMGKTSIARAVLNHQSVIQHFGEESRVWVPCVKATSVSLLKDTLYDSLGLSLNTGDPLQDILHDLKSSKSPIILLLDNFETPWNLHSQAEVQDILLQLAKLQHVALFVTMRSFEPPGDGIHWVSIHLEAVDKEASDCIYSEIHPAGAMDPGLSSLLEEVGHMPLAITLMAKLGRKMGYMPAKLLELYKQAGTAFLHLGGDAQRSMDICIGLSVESQPMKDSPSAAKLLSILALLPVGTTLEALSRWWVGDMPETSISLGLGTLLDTSLVEKRGDTYVVLPVIRRYVLDPGRFPQNIWESTVQMACAYLKKHNASLGESNYLAHKNARSLEEANLQGILLETTAPDPDTIEALLILSEHQYQTRPRLEVVQHALELTKKSEDQRFYAEELYWNGKNLWRLDHYEAAIKQFHLAREGFLLMSEPKRAADALYWIANVSMNTDSEDFQRIFEEALAEFRSLAHPAGIAMCQIVLLSQWDAQSIPSLTTTWEFCISNNLLIQKADCAWWLTQTCINLGRFDEAKQWGLIALDEGNQVNKQTFDAYWNLGQISIALGDYDKAVEYIMEGLESSKAFGRPLNIARILFQLGRVWMKKGQKDDAPGAFTETLKYCEMLQESWEGLSMQRACRFYLDKLENPSREPNDDEMEDLEVLGAREDYETVGIAE</sequence>
<gene>
    <name evidence="5" type="ORF">BDP27DRAFT_45291</name>
</gene>
<dbReference type="InterPro" id="IPR027417">
    <property type="entry name" value="P-loop_NTPase"/>
</dbReference>
<dbReference type="Pfam" id="PF13181">
    <property type="entry name" value="TPR_8"/>
    <property type="match status" value="1"/>
</dbReference>
<dbReference type="SMART" id="SM00028">
    <property type="entry name" value="TPR"/>
    <property type="match status" value="2"/>
</dbReference>
<feature type="compositionally biased region" description="Basic and acidic residues" evidence="3">
    <location>
        <begin position="28"/>
        <end position="38"/>
    </location>
</feature>
<dbReference type="PROSITE" id="PS50005">
    <property type="entry name" value="TPR"/>
    <property type="match status" value="1"/>
</dbReference>
<feature type="domain" description="Novel STAND NTPase 1" evidence="4">
    <location>
        <begin position="264"/>
        <end position="408"/>
    </location>
</feature>
<evidence type="ECO:0000259" key="4">
    <source>
        <dbReference type="Pfam" id="PF20703"/>
    </source>
</evidence>
<protein>
    <recommendedName>
        <fullName evidence="4">Novel STAND NTPase 1 domain-containing protein</fullName>
    </recommendedName>
</protein>
<dbReference type="OrthoDB" id="1534087at2759"/>
<dbReference type="SUPFAM" id="SSF48452">
    <property type="entry name" value="TPR-like"/>
    <property type="match status" value="1"/>
</dbReference>
<comment type="caution">
    <text evidence="5">The sequence shown here is derived from an EMBL/GenBank/DDBJ whole genome shotgun (WGS) entry which is preliminary data.</text>
</comment>
<accession>A0A9P5U3E8</accession>
<dbReference type="AlphaFoldDB" id="A0A9P5U3E8"/>
<evidence type="ECO:0000313" key="5">
    <source>
        <dbReference type="EMBL" id="KAF9065640.1"/>
    </source>
</evidence>
<feature type="repeat" description="TPR" evidence="1">
    <location>
        <begin position="834"/>
        <end position="867"/>
    </location>
</feature>
<name>A0A9P5U3E8_9AGAR</name>
<dbReference type="InterPro" id="IPR019734">
    <property type="entry name" value="TPR_rpt"/>
</dbReference>
<feature type="region of interest" description="Disordered" evidence="3">
    <location>
        <begin position="1"/>
        <end position="49"/>
    </location>
</feature>
<dbReference type="GO" id="GO:0007166">
    <property type="term" value="P:cell surface receptor signaling pathway"/>
    <property type="evidence" value="ECO:0007669"/>
    <property type="project" value="InterPro"/>
</dbReference>
<dbReference type="PANTHER" id="PTHR47691">
    <property type="entry name" value="REGULATOR-RELATED"/>
    <property type="match status" value="1"/>
</dbReference>
<dbReference type="Proteomes" id="UP000772434">
    <property type="component" value="Unassembled WGS sequence"/>
</dbReference>
<dbReference type="SUPFAM" id="SSF52540">
    <property type="entry name" value="P-loop containing nucleoside triphosphate hydrolases"/>
    <property type="match status" value="1"/>
</dbReference>
<reference evidence="5" key="1">
    <citation type="submission" date="2020-11" db="EMBL/GenBank/DDBJ databases">
        <authorList>
            <consortium name="DOE Joint Genome Institute"/>
            <person name="Ahrendt S."/>
            <person name="Riley R."/>
            <person name="Andreopoulos W."/>
            <person name="Labutti K."/>
            <person name="Pangilinan J."/>
            <person name="Ruiz-Duenas F.J."/>
            <person name="Barrasa J.M."/>
            <person name="Sanchez-Garcia M."/>
            <person name="Camarero S."/>
            <person name="Miyauchi S."/>
            <person name="Serrano A."/>
            <person name="Linde D."/>
            <person name="Babiker R."/>
            <person name="Drula E."/>
            <person name="Ayuso-Fernandez I."/>
            <person name="Pacheco R."/>
            <person name="Padilla G."/>
            <person name="Ferreira P."/>
            <person name="Barriuso J."/>
            <person name="Kellner H."/>
            <person name="Castanera R."/>
            <person name="Alfaro M."/>
            <person name="Ramirez L."/>
            <person name="Pisabarro A.G."/>
            <person name="Kuo A."/>
            <person name="Tritt A."/>
            <person name="Lipzen A."/>
            <person name="He G."/>
            <person name="Yan M."/>
            <person name="Ng V."/>
            <person name="Cullen D."/>
            <person name="Martin F."/>
            <person name="Rosso M.-N."/>
            <person name="Henrissat B."/>
            <person name="Hibbett D."/>
            <person name="Martinez A.T."/>
            <person name="Grigoriev I.V."/>
        </authorList>
    </citation>
    <scope>NUCLEOTIDE SEQUENCE</scope>
    <source>
        <strain evidence="5">AH 40177</strain>
    </source>
</reference>
<keyword evidence="2" id="KW-0175">Coiled coil</keyword>
<organism evidence="5 6">
    <name type="scientific">Rhodocollybia butyracea</name>
    <dbReference type="NCBI Taxonomy" id="206335"/>
    <lineage>
        <taxon>Eukaryota</taxon>
        <taxon>Fungi</taxon>
        <taxon>Dikarya</taxon>
        <taxon>Basidiomycota</taxon>
        <taxon>Agaricomycotina</taxon>
        <taxon>Agaricomycetes</taxon>
        <taxon>Agaricomycetidae</taxon>
        <taxon>Agaricales</taxon>
        <taxon>Marasmiineae</taxon>
        <taxon>Omphalotaceae</taxon>
        <taxon>Rhodocollybia</taxon>
    </lineage>
</organism>
<dbReference type="InterPro" id="IPR059179">
    <property type="entry name" value="MLKL-like_MCAfunc"/>
</dbReference>
<dbReference type="InterPro" id="IPR049052">
    <property type="entry name" value="nSTAND1"/>
</dbReference>
<dbReference type="EMBL" id="JADNRY010000100">
    <property type="protein sequence ID" value="KAF9065640.1"/>
    <property type="molecule type" value="Genomic_DNA"/>
</dbReference>
<dbReference type="InterPro" id="IPR011990">
    <property type="entry name" value="TPR-like_helical_dom_sf"/>
</dbReference>
<proteinExistence type="predicted"/>